<name>F0QQ17_MYCSL</name>
<feature type="transmembrane region" description="Helical" evidence="1">
    <location>
        <begin position="58"/>
        <end position="79"/>
    </location>
</feature>
<dbReference type="HOGENOM" id="CLU_2260663_0_0_14"/>
<keyword evidence="1" id="KW-0472">Membrane</keyword>
<accession>F0QQ17</accession>
<dbReference type="EMBL" id="CP002525">
    <property type="protein sequence ID" value="ADX97587.1"/>
    <property type="molecule type" value="Genomic_DNA"/>
</dbReference>
<keyword evidence="3" id="KW-1185">Reference proteome</keyword>
<dbReference type="KEGG" id="mss:MSU_0043"/>
<dbReference type="Proteomes" id="UP000007484">
    <property type="component" value="Chromosome"/>
</dbReference>
<protein>
    <submittedName>
        <fullName evidence="2">Uncharacterized protein</fullName>
    </submittedName>
</protein>
<evidence type="ECO:0000256" key="1">
    <source>
        <dbReference type="SAM" id="Phobius"/>
    </source>
</evidence>
<keyword evidence="1" id="KW-1133">Transmembrane helix</keyword>
<organism evidence="2 3">
    <name type="scientific">Mycoplasma suis (strain Illinois)</name>
    <dbReference type="NCBI Taxonomy" id="768700"/>
    <lineage>
        <taxon>Bacteria</taxon>
        <taxon>Bacillati</taxon>
        <taxon>Mycoplasmatota</taxon>
        <taxon>Mollicutes</taxon>
        <taxon>Mycoplasmataceae</taxon>
        <taxon>Mycoplasma</taxon>
    </lineage>
</organism>
<proteinExistence type="predicted"/>
<evidence type="ECO:0000313" key="2">
    <source>
        <dbReference type="EMBL" id="ADX97587.1"/>
    </source>
</evidence>
<sequence length="103" mass="13370">MRLNLITYFSSCCLRINSFFCNFLNSNIFWYFRILWRNINSFFIFFRNRQIRFVWRWYFSFFYLIFYIYRFFFNLVIAWRNYWARNNTRSCNSRNNNWNDFCS</sequence>
<dbReference type="STRING" id="768700.MSU_0043"/>
<evidence type="ECO:0000313" key="3">
    <source>
        <dbReference type="Proteomes" id="UP000007484"/>
    </source>
</evidence>
<reference evidence="2 3" key="1">
    <citation type="journal article" date="2011" name="J. Bacteriol.">
        <title>Complete genome sequences of two hemotropic Mycoplasmas, Mycoplasma haemofelis strain Ohio2 and Mycoplasma suis strain Illinois.</title>
        <authorList>
            <person name="Messick J.B."/>
            <person name="Santos A.P."/>
            <person name="Guimaraes A.M."/>
        </authorList>
    </citation>
    <scope>NUCLEOTIDE SEQUENCE [LARGE SCALE GENOMIC DNA]</scope>
    <source>
        <strain evidence="2 3">Illinois</strain>
    </source>
</reference>
<gene>
    <name evidence="2" type="ordered locus">MSU_0043</name>
</gene>
<dbReference type="AlphaFoldDB" id="F0QQ17"/>
<keyword evidence="1" id="KW-0812">Transmembrane</keyword>